<dbReference type="EC" id="2.4.1.16" evidence="2"/>
<feature type="transmembrane region" description="Helical" evidence="8">
    <location>
        <begin position="1157"/>
        <end position="1177"/>
    </location>
</feature>
<comment type="caution">
    <text evidence="9">The sequence shown here is derived from an EMBL/GenBank/DDBJ whole genome shotgun (WGS) entry which is preliminary data.</text>
</comment>
<evidence type="ECO:0000256" key="1">
    <source>
        <dbReference type="ARBA" id="ARBA00004141"/>
    </source>
</evidence>
<name>A0A9W8CQJ7_9FUNG</name>
<dbReference type="InterPro" id="IPR004835">
    <property type="entry name" value="Chitin_synth"/>
</dbReference>
<evidence type="ECO:0000313" key="9">
    <source>
        <dbReference type="EMBL" id="KAJ1721809.1"/>
    </source>
</evidence>
<dbReference type="InterPro" id="IPR036400">
    <property type="entry name" value="Cyt_B5-like_heme/steroid_sf"/>
</dbReference>
<feature type="compositionally biased region" description="Polar residues" evidence="7">
    <location>
        <begin position="23"/>
        <end position="41"/>
    </location>
</feature>
<feature type="region of interest" description="Disordered" evidence="7">
    <location>
        <begin position="1256"/>
        <end position="1283"/>
    </location>
</feature>
<feature type="compositionally biased region" description="Basic residues" evidence="7">
    <location>
        <begin position="213"/>
        <end position="223"/>
    </location>
</feature>
<dbReference type="GO" id="GO:0071944">
    <property type="term" value="C:cell periphery"/>
    <property type="evidence" value="ECO:0007669"/>
    <property type="project" value="TreeGrafter"/>
</dbReference>
<dbReference type="GO" id="GO:0030428">
    <property type="term" value="C:cell septum"/>
    <property type="evidence" value="ECO:0007669"/>
    <property type="project" value="TreeGrafter"/>
</dbReference>
<accession>A0A9W8CQJ7</accession>
<feature type="transmembrane region" description="Helical" evidence="8">
    <location>
        <begin position="721"/>
        <end position="740"/>
    </location>
</feature>
<proteinExistence type="predicted"/>
<feature type="region of interest" description="Disordered" evidence="7">
    <location>
        <begin position="199"/>
        <end position="360"/>
    </location>
</feature>
<gene>
    <name evidence="9" type="ORF">LPJ53_003722</name>
</gene>
<dbReference type="PANTHER" id="PTHR22914:SF41">
    <property type="entry name" value="CHITIN SYNTHASE 7"/>
    <property type="match status" value="1"/>
</dbReference>
<dbReference type="Gene3D" id="3.10.120.10">
    <property type="entry name" value="Cytochrome b5-like heme/steroid binding domain"/>
    <property type="match status" value="1"/>
</dbReference>
<dbReference type="GO" id="GO:0006031">
    <property type="term" value="P:chitin biosynthetic process"/>
    <property type="evidence" value="ECO:0007669"/>
    <property type="project" value="TreeGrafter"/>
</dbReference>
<evidence type="ECO:0000256" key="7">
    <source>
        <dbReference type="SAM" id="MobiDB-lite"/>
    </source>
</evidence>
<evidence type="ECO:0000256" key="2">
    <source>
        <dbReference type="ARBA" id="ARBA00012543"/>
    </source>
</evidence>
<feature type="compositionally biased region" description="Basic and acidic residues" evidence="7">
    <location>
        <begin position="1271"/>
        <end position="1280"/>
    </location>
</feature>
<keyword evidence="3" id="KW-0808">Transferase</keyword>
<feature type="transmembrane region" description="Helical" evidence="8">
    <location>
        <begin position="444"/>
        <end position="464"/>
    </location>
</feature>
<feature type="transmembrane region" description="Helical" evidence="8">
    <location>
        <begin position="1184"/>
        <end position="1202"/>
    </location>
</feature>
<evidence type="ECO:0000256" key="5">
    <source>
        <dbReference type="ARBA" id="ARBA00022989"/>
    </source>
</evidence>
<evidence type="ECO:0000256" key="6">
    <source>
        <dbReference type="ARBA" id="ARBA00023136"/>
    </source>
</evidence>
<keyword evidence="3" id="KW-0328">Glycosyltransferase</keyword>
<feature type="compositionally biased region" description="Basic residues" evidence="7">
    <location>
        <begin position="325"/>
        <end position="335"/>
    </location>
</feature>
<feature type="transmembrane region" description="Helical" evidence="8">
    <location>
        <begin position="1125"/>
        <end position="1145"/>
    </location>
</feature>
<feature type="region of interest" description="Disordered" evidence="7">
    <location>
        <begin position="23"/>
        <end position="42"/>
    </location>
</feature>
<protein>
    <recommendedName>
        <fullName evidence="2">chitin synthase</fullName>
        <ecNumber evidence="2">2.4.1.16</ecNumber>
    </recommendedName>
</protein>
<evidence type="ECO:0000256" key="8">
    <source>
        <dbReference type="SAM" id="Phobius"/>
    </source>
</evidence>
<keyword evidence="6 8" id="KW-0472">Membrane</keyword>
<evidence type="ECO:0000256" key="4">
    <source>
        <dbReference type="ARBA" id="ARBA00022692"/>
    </source>
</evidence>
<evidence type="ECO:0000256" key="3">
    <source>
        <dbReference type="ARBA" id="ARBA00022676"/>
    </source>
</evidence>
<comment type="subcellular location">
    <subcellularLocation>
        <location evidence="1">Membrane</location>
        <topology evidence="1">Multi-pass membrane protein</topology>
    </subcellularLocation>
</comment>
<dbReference type="Pfam" id="PF03142">
    <property type="entry name" value="Chitin_synth_2"/>
    <property type="match status" value="1"/>
</dbReference>
<keyword evidence="5 8" id="KW-1133">Transmembrane helix</keyword>
<organism evidence="9 10">
    <name type="scientific">Coemansia erecta</name>
    <dbReference type="NCBI Taxonomy" id="147472"/>
    <lineage>
        <taxon>Eukaryota</taxon>
        <taxon>Fungi</taxon>
        <taxon>Fungi incertae sedis</taxon>
        <taxon>Zoopagomycota</taxon>
        <taxon>Kickxellomycotina</taxon>
        <taxon>Kickxellomycetes</taxon>
        <taxon>Kickxellales</taxon>
        <taxon>Kickxellaceae</taxon>
        <taxon>Coemansia</taxon>
    </lineage>
</organism>
<dbReference type="PANTHER" id="PTHR22914">
    <property type="entry name" value="CHITIN SYNTHASE"/>
    <property type="match status" value="1"/>
</dbReference>
<dbReference type="EMBL" id="JANBOJ010000148">
    <property type="protein sequence ID" value="KAJ1721809.1"/>
    <property type="molecule type" value="Genomic_DNA"/>
</dbReference>
<dbReference type="GO" id="GO:0016020">
    <property type="term" value="C:membrane"/>
    <property type="evidence" value="ECO:0007669"/>
    <property type="project" value="UniProtKB-SubCell"/>
</dbReference>
<dbReference type="SUPFAM" id="SSF53448">
    <property type="entry name" value="Nucleotide-diphospho-sugar transferases"/>
    <property type="match status" value="1"/>
</dbReference>
<dbReference type="InterPro" id="IPR029044">
    <property type="entry name" value="Nucleotide-diphossugar_trans"/>
</dbReference>
<feature type="compositionally biased region" description="Low complexity" evidence="7">
    <location>
        <begin position="294"/>
        <end position="303"/>
    </location>
</feature>
<dbReference type="Proteomes" id="UP001149813">
    <property type="component" value="Unassembled WGS sequence"/>
</dbReference>
<evidence type="ECO:0000313" key="10">
    <source>
        <dbReference type="Proteomes" id="UP001149813"/>
    </source>
</evidence>
<dbReference type="Gene3D" id="3.90.550.10">
    <property type="entry name" value="Spore Coat Polysaccharide Biosynthesis Protein SpsA, Chain A"/>
    <property type="match status" value="1"/>
</dbReference>
<dbReference type="GO" id="GO:0004100">
    <property type="term" value="F:chitin synthase activity"/>
    <property type="evidence" value="ECO:0007669"/>
    <property type="project" value="UniProtKB-EC"/>
</dbReference>
<keyword evidence="4 8" id="KW-0812">Transmembrane</keyword>
<reference evidence="9" key="1">
    <citation type="submission" date="2022-07" db="EMBL/GenBank/DDBJ databases">
        <title>Phylogenomic reconstructions and comparative analyses of Kickxellomycotina fungi.</title>
        <authorList>
            <person name="Reynolds N.K."/>
            <person name="Stajich J.E."/>
            <person name="Barry K."/>
            <person name="Grigoriev I.V."/>
            <person name="Crous P."/>
            <person name="Smith M.E."/>
        </authorList>
    </citation>
    <scope>NUCLEOTIDE SEQUENCE</scope>
    <source>
        <strain evidence="9">NBRC 32514</strain>
    </source>
</reference>
<sequence>MTYEELNRRQKASIGTSLLASRLQHQSVGRHTPAASPSTLRQRVKGAPSLVISITPSLQQRELTFESMPLGTPRTAMSHEISPLTPLEERVFQRVSSNGPIEYNVFDDDEVLGVDDGGEQLAPREQHGWRIDSVIDKYGNRIASRSKRLARIVAQRRRRSSSDGGAGAQLLYKNSIHGSSSTGAASGAPSPMVAASAVLAASENESGSAERRSRGRGRRKHKIGQSPQHMFHRVPDSAADNADETHRQNNGHVSAESGSLDLAEYSAGGSTSTILRQQQQQQQRQRQRRRDRSQGSSSTSGSGSASGSGFSSGGLAASQGTSWYARRRRQRRQKQKLMQMQKRAPIKHQRRDWWMPDLLKNKRRKNKANLGVSLSDPGSAAANNQIYDFPMATDEPKGADDDDGKPPRKGAGFVSRIWSAIHAFAMPGGYNRFGTRDGRAFTEYIGFLLTFALASVAFIMWGVLAPKAICSTDQTFTLDNVESRKFVAANGIVSDFTLSQSSFGRMMHGYIGYDISSVFPLISQVNPKMREFLPSSTATLLSKCVASDEAEQFIEHWRSESTLYSGGDTDNFPERCPFPQSPQTSGADCLTSSWPQFLSSKVGVLKINATEVTERHASPTTSWVIIDDHVYDVSMYVTYASDEVVHNGTVDTSRTLRRETMFLPEGLTRLFISNSGQDISTQFHALSLKDESLYKQCMDALFLRGTTLTTKSPFACANTNIVAWVTFGLYFLVVFVRFAVAEIYAQVRARRVVLAVDEDSAASLEQAPNNSVLVVVPCFNEPIETLTRTIQGIARSAHPDSQTLLWVINDGNPDVLDSILRVLSHSGHASDPKFYGAYGGGDVGGGSFSAARVYAGFYECGRHRIAYVVAAKEAYQGRVDSLMMVLNLFRSVRADSKHSPSSSTSTAGAIAAPAPKTIFLDEELEVQMSLLGYPPSDISYCLMLDGAIMIDPLAITQFVARMQRYPSIIALSGTLYPVGRPATLPQLLHFFEFYLHHFVSPICESLSNVTCPLDQLFTMYRVRLEDGSRCLGDENLVSSIDSLMKTSVRCRHRTWPANDCLLVPRMVRRFPQCRWAFESNGRAEVEVTQARMVAFDPYERQWFRTRLVTLFDIQRGRMLKRTWPIMFAHMLFPFMVPAAACMLYLELVISIFGDSPAIVVSELTGAFLAATVILFLLARKWHLAIYFLVYSALAVPFYHVWIPATAFFSMNRVWYTPEQLTAQRAAAEANVQKPANFEAIKNNYLRRLSSAKERNVNADLSSDSEAEQESIVEHPSDSSRRHYRDAITGSGLGLTFGSGGEDGTALPPLTPSSLNLQSVVVSDTLLANSHAVLRQILSEYPNGLVEPESTDFYAVCERALSILIPAYPNSSVAELAVAVNRAIDEILAMPSSPVSQKRLSPMPPVPKFTKQGSGSGYLGSGRPVSIILEEESDNEHH</sequence>
<keyword evidence="10" id="KW-1185">Reference proteome</keyword>
<dbReference type="OrthoDB" id="370884at2759"/>